<accession>A0A1W1DRR9</accession>
<dbReference type="InterPro" id="IPR008880">
    <property type="entry name" value="Trigger_fac_C"/>
</dbReference>
<dbReference type="GO" id="GO:0015031">
    <property type="term" value="P:protein transport"/>
    <property type="evidence" value="ECO:0007669"/>
    <property type="project" value="InterPro"/>
</dbReference>
<dbReference type="InterPro" id="IPR037041">
    <property type="entry name" value="Trigger_fac_C_sf"/>
</dbReference>
<evidence type="ECO:0000259" key="7">
    <source>
        <dbReference type="PROSITE" id="PS50059"/>
    </source>
</evidence>
<dbReference type="PANTHER" id="PTHR30560">
    <property type="entry name" value="TRIGGER FACTOR CHAPERONE AND PEPTIDYL-PROLYL CIS/TRANS ISOMERASE"/>
    <property type="match status" value="1"/>
</dbReference>
<name>A0A1W1DRR9_9ZZZZ</name>
<evidence type="ECO:0000313" key="8">
    <source>
        <dbReference type="EMBL" id="SFV82370.1"/>
    </source>
</evidence>
<dbReference type="Gene3D" id="1.10.3120.10">
    <property type="entry name" value="Trigger factor, C-terminal domain"/>
    <property type="match status" value="1"/>
</dbReference>
<dbReference type="HAMAP" id="MF_00303">
    <property type="entry name" value="Trigger_factor_Tig"/>
    <property type="match status" value="1"/>
</dbReference>
<dbReference type="SUPFAM" id="SSF109998">
    <property type="entry name" value="Triger factor/SurA peptide-binding domain-like"/>
    <property type="match status" value="1"/>
</dbReference>
<dbReference type="EMBL" id="FPHT01000242">
    <property type="protein sequence ID" value="SFV82370.1"/>
    <property type="molecule type" value="Genomic_DNA"/>
</dbReference>
<dbReference type="GO" id="GO:0051083">
    <property type="term" value="P:'de novo' cotranslational protein folding"/>
    <property type="evidence" value="ECO:0007669"/>
    <property type="project" value="TreeGrafter"/>
</dbReference>
<gene>
    <name evidence="8" type="ORF">MNB_SUP05-12-455</name>
    <name evidence="9" type="ORF">MNB_SUP05-9-357</name>
</gene>
<dbReference type="PIRSF" id="PIRSF003095">
    <property type="entry name" value="Trigger_factor"/>
    <property type="match status" value="1"/>
</dbReference>
<protein>
    <recommendedName>
        <fullName evidence="3">peptidylprolyl isomerase</fullName>
        <ecNumber evidence="3">5.2.1.8</ecNumber>
    </recommendedName>
</protein>
<keyword evidence="9" id="KW-0132">Cell division</keyword>
<evidence type="ECO:0000313" key="9">
    <source>
        <dbReference type="EMBL" id="SFV84197.1"/>
    </source>
</evidence>
<dbReference type="PROSITE" id="PS50059">
    <property type="entry name" value="FKBP_PPIASE"/>
    <property type="match status" value="1"/>
</dbReference>
<dbReference type="GO" id="GO:0051301">
    <property type="term" value="P:cell division"/>
    <property type="evidence" value="ECO:0007669"/>
    <property type="project" value="UniProtKB-KW"/>
</dbReference>
<keyword evidence="6 9" id="KW-0413">Isomerase</keyword>
<organism evidence="9">
    <name type="scientific">hydrothermal vent metagenome</name>
    <dbReference type="NCBI Taxonomy" id="652676"/>
    <lineage>
        <taxon>unclassified sequences</taxon>
        <taxon>metagenomes</taxon>
        <taxon>ecological metagenomes</taxon>
    </lineage>
</organism>
<dbReference type="InterPro" id="IPR046357">
    <property type="entry name" value="PPIase_dom_sf"/>
</dbReference>
<dbReference type="GO" id="GO:0003755">
    <property type="term" value="F:peptidyl-prolyl cis-trans isomerase activity"/>
    <property type="evidence" value="ECO:0007669"/>
    <property type="project" value="UniProtKB-KW"/>
</dbReference>
<dbReference type="Pfam" id="PF00254">
    <property type="entry name" value="FKBP_C"/>
    <property type="match status" value="1"/>
</dbReference>
<dbReference type="InterPro" id="IPR005215">
    <property type="entry name" value="Trig_fac"/>
</dbReference>
<sequence length="433" mass="48120">MKTSLETLDGLKRSLTVKLPADIFKQKTDAVLQKMASQVAIDGFRKGKVPLSILRKQFGDNATSDAVNDIVNETLVDALADAKVTPAARPTITKIDSKDKDDFSYTVEFEVYPKIEVADFSKLKIEQTKVKITKADEEKTLEGLITQSTEYKSVKRKSKEGDQVTIDFEGIMNGKVFDGGKSTDFQLILGKGSMIKGFEDGLTDVAAGKSISLDLTFPKDYHAPQLAGNEVTFEITVTDVASPKAPKLDDKFAEKFGEKDMDALKKSMKEQMRVEIDNRLAEENKNAIFDALLAANDFTVPQASIDSEARNLLQEMQERMQQQGMQPQADLEASAFNTEGERRVKLGLLIGEVASSNKLTASKEQLDTKLEEMSQMYGENAQQMIDYYNEDPTRLTHVELLVVEKMVQDVVLEKANVTVKNKKFQEVTAAQQA</sequence>
<dbReference type="SUPFAM" id="SSF54534">
    <property type="entry name" value="FKBP-like"/>
    <property type="match status" value="1"/>
</dbReference>
<evidence type="ECO:0000256" key="6">
    <source>
        <dbReference type="ARBA" id="ARBA00023235"/>
    </source>
</evidence>
<dbReference type="Gene3D" id="3.30.70.1050">
    <property type="entry name" value="Trigger factor ribosome-binding domain"/>
    <property type="match status" value="1"/>
</dbReference>
<dbReference type="AlphaFoldDB" id="A0A1W1DRR9"/>
<evidence type="ECO:0000256" key="5">
    <source>
        <dbReference type="ARBA" id="ARBA00023186"/>
    </source>
</evidence>
<dbReference type="InterPro" id="IPR027304">
    <property type="entry name" value="Trigger_fact/SurA_dom_sf"/>
</dbReference>
<keyword evidence="9" id="KW-0131">Cell cycle</keyword>
<reference evidence="9" key="1">
    <citation type="submission" date="2016-10" db="EMBL/GenBank/DDBJ databases">
        <authorList>
            <person name="de Groot N.N."/>
        </authorList>
    </citation>
    <scope>NUCLEOTIDE SEQUENCE</scope>
</reference>
<dbReference type="Gene3D" id="3.10.50.40">
    <property type="match status" value="1"/>
</dbReference>
<feature type="domain" description="PPIase FKBP-type" evidence="7">
    <location>
        <begin position="161"/>
        <end position="221"/>
    </location>
</feature>
<dbReference type="EMBL" id="FPHX01000056">
    <property type="protein sequence ID" value="SFV84197.1"/>
    <property type="molecule type" value="Genomic_DNA"/>
</dbReference>
<comment type="catalytic activity">
    <reaction evidence="1">
        <text>[protein]-peptidylproline (omega=180) = [protein]-peptidylproline (omega=0)</text>
        <dbReference type="Rhea" id="RHEA:16237"/>
        <dbReference type="Rhea" id="RHEA-COMP:10747"/>
        <dbReference type="Rhea" id="RHEA-COMP:10748"/>
        <dbReference type="ChEBI" id="CHEBI:83833"/>
        <dbReference type="ChEBI" id="CHEBI:83834"/>
        <dbReference type="EC" id="5.2.1.8"/>
    </reaction>
</comment>
<proteinExistence type="inferred from homology"/>
<dbReference type="FunFam" id="3.10.50.40:FF:000001">
    <property type="entry name" value="Trigger factor"/>
    <property type="match status" value="1"/>
</dbReference>
<dbReference type="Pfam" id="PF05697">
    <property type="entry name" value="Trigger_N"/>
    <property type="match status" value="1"/>
</dbReference>
<dbReference type="InterPro" id="IPR008881">
    <property type="entry name" value="Trigger_fac_ribosome-bd_bac"/>
</dbReference>
<dbReference type="GO" id="GO:0043022">
    <property type="term" value="F:ribosome binding"/>
    <property type="evidence" value="ECO:0007669"/>
    <property type="project" value="TreeGrafter"/>
</dbReference>
<dbReference type="GO" id="GO:0043335">
    <property type="term" value="P:protein unfolding"/>
    <property type="evidence" value="ECO:0007669"/>
    <property type="project" value="TreeGrafter"/>
</dbReference>
<keyword evidence="5" id="KW-0143">Chaperone</keyword>
<evidence type="ECO:0000256" key="3">
    <source>
        <dbReference type="ARBA" id="ARBA00013194"/>
    </source>
</evidence>
<keyword evidence="4" id="KW-0697">Rotamase</keyword>
<dbReference type="NCBIfam" id="TIGR00115">
    <property type="entry name" value="tig"/>
    <property type="match status" value="1"/>
</dbReference>
<dbReference type="SUPFAM" id="SSF102735">
    <property type="entry name" value="Trigger factor ribosome-binding domain"/>
    <property type="match status" value="1"/>
</dbReference>
<evidence type="ECO:0000256" key="2">
    <source>
        <dbReference type="ARBA" id="ARBA00005464"/>
    </source>
</evidence>
<dbReference type="EC" id="5.2.1.8" evidence="3"/>
<dbReference type="InterPro" id="IPR036611">
    <property type="entry name" value="Trigger_fac_ribosome-bd_sf"/>
</dbReference>
<evidence type="ECO:0000256" key="1">
    <source>
        <dbReference type="ARBA" id="ARBA00000971"/>
    </source>
</evidence>
<comment type="similarity">
    <text evidence="2">Belongs to the FKBP-type PPIase family. Tig subfamily.</text>
</comment>
<dbReference type="InterPro" id="IPR001179">
    <property type="entry name" value="PPIase_FKBP_dom"/>
</dbReference>
<evidence type="ECO:0000256" key="4">
    <source>
        <dbReference type="ARBA" id="ARBA00023110"/>
    </source>
</evidence>
<dbReference type="Pfam" id="PF05698">
    <property type="entry name" value="Trigger_C"/>
    <property type="match status" value="1"/>
</dbReference>
<dbReference type="GO" id="GO:0044183">
    <property type="term" value="F:protein folding chaperone"/>
    <property type="evidence" value="ECO:0007669"/>
    <property type="project" value="TreeGrafter"/>
</dbReference>
<dbReference type="PANTHER" id="PTHR30560:SF3">
    <property type="entry name" value="TRIGGER FACTOR-LIKE PROTEIN TIG, CHLOROPLASTIC"/>
    <property type="match status" value="1"/>
</dbReference>